<evidence type="ECO:0000313" key="11">
    <source>
        <dbReference type="EMBL" id="TLC97759.1"/>
    </source>
</evidence>
<feature type="transmembrane region" description="Helical" evidence="8">
    <location>
        <begin position="188"/>
        <end position="206"/>
    </location>
</feature>
<evidence type="ECO:0000256" key="5">
    <source>
        <dbReference type="ARBA" id="ARBA00022679"/>
    </source>
</evidence>
<dbReference type="RefSeq" id="WP_027295876.1">
    <property type="nucleotide sequence ID" value="NZ_JBHTNY010000001.1"/>
</dbReference>
<evidence type="ECO:0000256" key="2">
    <source>
        <dbReference type="ARBA" id="ARBA00004370"/>
    </source>
</evidence>
<feature type="domain" description="Histidine kinase" evidence="9">
    <location>
        <begin position="375"/>
        <end position="481"/>
    </location>
</feature>
<organism evidence="11 12">
    <name type="scientific">Robinsoniella peoriensis</name>
    <dbReference type="NCBI Taxonomy" id="180332"/>
    <lineage>
        <taxon>Bacteria</taxon>
        <taxon>Bacillati</taxon>
        <taxon>Bacillota</taxon>
        <taxon>Clostridia</taxon>
        <taxon>Lachnospirales</taxon>
        <taxon>Lachnospiraceae</taxon>
        <taxon>Robinsoniella</taxon>
    </lineage>
</organism>
<proteinExistence type="predicted"/>
<evidence type="ECO:0000313" key="12">
    <source>
        <dbReference type="Proteomes" id="UP000306509"/>
    </source>
</evidence>
<dbReference type="InterPro" id="IPR036890">
    <property type="entry name" value="HATPase_C_sf"/>
</dbReference>
<dbReference type="Pfam" id="PF02518">
    <property type="entry name" value="HATPase_c"/>
    <property type="match status" value="1"/>
</dbReference>
<evidence type="ECO:0000259" key="10">
    <source>
        <dbReference type="PROSITE" id="PS50885"/>
    </source>
</evidence>
<dbReference type="InterPro" id="IPR005467">
    <property type="entry name" value="His_kinase_dom"/>
</dbReference>
<name>A0A4U8PZE7_9FIRM</name>
<evidence type="ECO:0000256" key="1">
    <source>
        <dbReference type="ARBA" id="ARBA00000085"/>
    </source>
</evidence>
<dbReference type="PANTHER" id="PTHR34220">
    <property type="entry name" value="SENSOR HISTIDINE KINASE YPDA"/>
    <property type="match status" value="1"/>
</dbReference>
<dbReference type="EMBL" id="QGQD01000110">
    <property type="protein sequence ID" value="TLC97759.1"/>
    <property type="molecule type" value="Genomic_DNA"/>
</dbReference>
<evidence type="ECO:0000256" key="3">
    <source>
        <dbReference type="ARBA" id="ARBA00012438"/>
    </source>
</evidence>
<dbReference type="AlphaFoldDB" id="A0A4U8PZE7"/>
<dbReference type="Gene3D" id="3.30.565.10">
    <property type="entry name" value="Histidine kinase-like ATPase, C-terminal domain"/>
    <property type="match status" value="1"/>
</dbReference>
<dbReference type="SUPFAM" id="SSF55874">
    <property type="entry name" value="ATPase domain of HSP90 chaperone/DNA topoisomerase II/histidine kinase"/>
    <property type="match status" value="1"/>
</dbReference>
<feature type="domain" description="HAMP" evidence="10">
    <location>
        <begin position="212"/>
        <end position="264"/>
    </location>
</feature>
<comment type="caution">
    <text evidence="11">The sequence shown here is derived from an EMBL/GenBank/DDBJ whole genome shotgun (WGS) entry which is preliminary data.</text>
</comment>
<comment type="catalytic activity">
    <reaction evidence="1">
        <text>ATP + protein L-histidine = ADP + protein N-phospho-L-histidine.</text>
        <dbReference type="EC" id="2.7.13.3"/>
    </reaction>
</comment>
<keyword evidence="12" id="KW-1185">Reference proteome</keyword>
<reference evidence="11 12" key="1">
    <citation type="journal article" date="2019" name="Anaerobe">
        <title>Detection of Robinsoniella peoriensis in multiple bone samples of a trauma patient.</title>
        <authorList>
            <person name="Schrottner P."/>
            <person name="Hartwich K."/>
            <person name="Bunk B."/>
            <person name="Schober I."/>
            <person name="Helbig S."/>
            <person name="Rudolph W.W."/>
            <person name="Gunzer F."/>
        </authorList>
    </citation>
    <scope>NUCLEOTIDE SEQUENCE [LARGE SCALE GENOMIC DNA]</scope>
    <source>
        <strain evidence="11 12">DSM 106044</strain>
    </source>
</reference>
<dbReference type="InterPro" id="IPR010559">
    <property type="entry name" value="Sig_transdc_His_kin_internal"/>
</dbReference>
<dbReference type="Pfam" id="PF06580">
    <property type="entry name" value="His_kinase"/>
    <property type="match status" value="1"/>
</dbReference>
<keyword evidence="5 11" id="KW-0808">Transferase</keyword>
<dbReference type="InterPro" id="IPR003660">
    <property type="entry name" value="HAMP_dom"/>
</dbReference>
<accession>A0A4U8PZE7</accession>
<keyword evidence="8" id="KW-0472">Membrane</keyword>
<dbReference type="SMART" id="SM00387">
    <property type="entry name" value="HATPase_c"/>
    <property type="match status" value="1"/>
</dbReference>
<dbReference type="SUPFAM" id="SSF158472">
    <property type="entry name" value="HAMP domain-like"/>
    <property type="match status" value="1"/>
</dbReference>
<protein>
    <recommendedName>
        <fullName evidence="3">histidine kinase</fullName>
        <ecNumber evidence="3">2.7.13.3</ecNumber>
    </recommendedName>
</protein>
<dbReference type="PROSITE" id="PS50109">
    <property type="entry name" value="HIS_KIN"/>
    <property type="match status" value="1"/>
</dbReference>
<evidence type="ECO:0000256" key="6">
    <source>
        <dbReference type="ARBA" id="ARBA00022777"/>
    </source>
</evidence>
<keyword evidence="8" id="KW-1133">Transmembrane helix</keyword>
<sequence>MGWKDVESRFDRCSIRRKLMILRSGIIIPFIILIIWMILLMVSYNEKYSAVINNMAAATEFNSDFRSELDYKMYRIVAGAVTFEEVKPYEDINQAKIILEKLKETATTENSVDRIDAILRLLKQLKNTMENIEKNEPVLGRKDNTEILDKDIYQFTELVDEKMSDYIRYEAEHAKVVKTELEVQIGTSIQYCVIIGFAIIFLVLILTNRISKSIERPVRELCDSTKEVAKGNFDIQVRIDPMEEMEVLGNSFNIMVKKIGSLVEDVRNEQIHLRKTELKLLQAQINPHFLYNTLDTIIWLAEDEQNEQVVQMVDQLSIFFRTTLSKGQEFITLAEEESHVRSYLMIQQFRYQDILDYEVEMDQEIRCNYILKICLQPIVENALYHGIKNKRGKGKLSVKGYRIGDYIHFSVKDTGRGMSPEELNRLENELKGEQLSDSKSGFGLLNVNERLSLIYGEECKIHITSEYGVGTEVYFKIPVCSKAVD</sequence>
<dbReference type="InterPro" id="IPR003594">
    <property type="entry name" value="HATPase_dom"/>
</dbReference>
<keyword evidence="7" id="KW-0902">Two-component regulatory system</keyword>
<feature type="transmembrane region" description="Helical" evidence="8">
    <location>
        <begin position="21"/>
        <end position="44"/>
    </location>
</feature>
<dbReference type="PROSITE" id="PS50885">
    <property type="entry name" value="HAMP"/>
    <property type="match status" value="1"/>
</dbReference>
<keyword evidence="6 11" id="KW-0418">Kinase</keyword>
<dbReference type="Proteomes" id="UP000306509">
    <property type="component" value="Unassembled WGS sequence"/>
</dbReference>
<evidence type="ECO:0000256" key="7">
    <source>
        <dbReference type="ARBA" id="ARBA00023012"/>
    </source>
</evidence>
<dbReference type="SMART" id="SM00304">
    <property type="entry name" value="HAMP"/>
    <property type="match status" value="1"/>
</dbReference>
<comment type="subcellular location">
    <subcellularLocation>
        <location evidence="2">Membrane</location>
    </subcellularLocation>
</comment>
<dbReference type="STRING" id="180332.GCA_000797495_04674"/>
<dbReference type="InterPro" id="IPR050640">
    <property type="entry name" value="Bact_2-comp_sensor_kinase"/>
</dbReference>
<dbReference type="Gene3D" id="6.10.340.10">
    <property type="match status" value="1"/>
</dbReference>
<dbReference type="PANTHER" id="PTHR34220:SF7">
    <property type="entry name" value="SENSOR HISTIDINE KINASE YPDA"/>
    <property type="match status" value="1"/>
</dbReference>
<evidence type="ECO:0000256" key="8">
    <source>
        <dbReference type="SAM" id="Phobius"/>
    </source>
</evidence>
<dbReference type="GO" id="GO:0016020">
    <property type="term" value="C:membrane"/>
    <property type="evidence" value="ECO:0007669"/>
    <property type="project" value="UniProtKB-SubCell"/>
</dbReference>
<evidence type="ECO:0000256" key="4">
    <source>
        <dbReference type="ARBA" id="ARBA00022553"/>
    </source>
</evidence>
<gene>
    <name evidence="11" type="primary">ypdA_41</name>
    <name evidence="11" type="ORF">DSM106044_05415</name>
</gene>
<dbReference type="CDD" id="cd06225">
    <property type="entry name" value="HAMP"/>
    <property type="match status" value="1"/>
</dbReference>
<dbReference type="EC" id="2.7.13.3" evidence="3"/>
<dbReference type="GO" id="GO:0000155">
    <property type="term" value="F:phosphorelay sensor kinase activity"/>
    <property type="evidence" value="ECO:0007669"/>
    <property type="project" value="InterPro"/>
</dbReference>
<keyword evidence="4" id="KW-0597">Phosphoprotein</keyword>
<keyword evidence="8" id="KW-0812">Transmembrane</keyword>
<evidence type="ECO:0000259" key="9">
    <source>
        <dbReference type="PROSITE" id="PS50109"/>
    </source>
</evidence>